<feature type="region of interest" description="Disordered" evidence="1">
    <location>
        <begin position="439"/>
        <end position="458"/>
    </location>
</feature>
<dbReference type="InterPro" id="IPR008965">
    <property type="entry name" value="CBM2/CBM3_carb-bd_dom_sf"/>
</dbReference>
<evidence type="ECO:0000313" key="4">
    <source>
        <dbReference type="Proteomes" id="UP000319449"/>
    </source>
</evidence>
<dbReference type="CDD" id="cd08547">
    <property type="entry name" value="Type_II_cohesin"/>
    <property type="match status" value="1"/>
</dbReference>
<dbReference type="EMBL" id="VLLN01000007">
    <property type="protein sequence ID" value="TWJ19645.1"/>
    <property type="molecule type" value="Genomic_DNA"/>
</dbReference>
<sequence>MMRARKFVSALLVRGVLLLLALSVGLPGWSVVAEAASITASPTGDGVYAIQGIGFSGVSGLDVTVTYDSSTLGNPRVVQGTLLANALFAANPNVPGVIRIGALSTSGFSGTGVIAAITFDKKAGAAGSLTGLTASLINSSGAPLAVTTSYSNAPATYASQTVQTDTTAPGTPTPTTPSIPITTGAGGSGATGIAGTSTGGSVYLGTVSMPGDAATSQPEKKAEYKAETQKADQQPLPNQEAVDEQARDRGKAEPEEKKAPVEKKDIVYPSVSEKIRTSSEKLTMEKLLALFELSTELPYSQAPGVVLSDGKTSVRLTVRLGESGKETPSFALKHAKLLSLQQGEGGEWLIEALPALNTNEAALTVSLEASSIRIPLTVAQPLNARSLGDLKVLSERTFPLFLTERGTKEAPRYDLNGDGKRDYLDDYIFAANYLAGGGRAPLPDRLPAPAAPAVPKKP</sequence>
<dbReference type="Pfam" id="PF00963">
    <property type="entry name" value="Cohesin"/>
    <property type="match status" value="1"/>
</dbReference>
<dbReference type="AlphaFoldDB" id="A0A562VP21"/>
<evidence type="ECO:0000313" key="3">
    <source>
        <dbReference type="EMBL" id="TWJ19645.1"/>
    </source>
</evidence>
<dbReference type="Proteomes" id="UP000319449">
    <property type="component" value="Unassembled WGS sequence"/>
</dbReference>
<protein>
    <submittedName>
        <fullName evidence="3">Cohesin domain-containing protein</fullName>
    </submittedName>
</protein>
<name>A0A562VP21_9BACT</name>
<dbReference type="GO" id="GO:0030246">
    <property type="term" value="F:carbohydrate binding"/>
    <property type="evidence" value="ECO:0007669"/>
    <property type="project" value="InterPro"/>
</dbReference>
<dbReference type="SUPFAM" id="SSF49384">
    <property type="entry name" value="Carbohydrate-binding domain"/>
    <property type="match status" value="1"/>
</dbReference>
<feature type="compositionally biased region" description="Basic and acidic residues" evidence="1">
    <location>
        <begin position="244"/>
        <end position="263"/>
    </location>
</feature>
<dbReference type="GO" id="GO:0000272">
    <property type="term" value="P:polysaccharide catabolic process"/>
    <property type="evidence" value="ECO:0007669"/>
    <property type="project" value="InterPro"/>
</dbReference>
<feature type="region of interest" description="Disordered" evidence="1">
    <location>
        <begin position="209"/>
        <end position="263"/>
    </location>
</feature>
<keyword evidence="4" id="KW-1185">Reference proteome</keyword>
<dbReference type="InterPro" id="IPR002102">
    <property type="entry name" value="Cohesin_dom"/>
</dbReference>
<reference evidence="3 4" key="1">
    <citation type="submission" date="2019-07" db="EMBL/GenBank/DDBJ databases">
        <title>Genomic Encyclopedia of Archaeal and Bacterial Type Strains, Phase II (KMG-II): from individual species to whole genera.</title>
        <authorList>
            <person name="Goeker M."/>
        </authorList>
    </citation>
    <scope>NUCLEOTIDE SEQUENCE [LARGE SCALE GENOMIC DNA]</scope>
    <source>
        <strain evidence="3 4">ATCC BAA-1139</strain>
    </source>
</reference>
<dbReference type="RefSeq" id="WP_145020446.1">
    <property type="nucleotide sequence ID" value="NZ_VLLN01000007.1"/>
</dbReference>
<dbReference type="OrthoDB" id="5393498at2"/>
<feature type="compositionally biased region" description="Basic and acidic residues" evidence="1">
    <location>
        <begin position="218"/>
        <end position="230"/>
    </location>
</feature>
<comment type="caution">
    <text evidence="3">The sequence shown here is derived from an EMBL/GenBank/DDBJ whole genome shotgun (WGS) entry which is preliminary data.</text>
</comment>
<feature type="region of interest" description="Disordered" evidence="1">
    <location>
        <begin position="160"/>
        <end position="193"/>
    </location>
</feature>
<evidence type="ECO:0000259" key="2">
    <source>
        <dbReference type="Pfam" id="PF00963"/>
    </source>
</evidence>
<evidence type="ECO:0000256" key="1">
    <source>
        <dbReference type="SAM" id="MobiDB-lite"/>
    </source>
</evidence>
<gene>
    <name evidence="3" type="ORF">JN12_01445</name>
</gene>
<feature type="domain" description="Cohesin" evidence="2">
    <location>
        <begin position="49"/>
        <end position="141"/>
    </location>
</feature>
<dbReference type="Gene3D" id="2.60.40.680">
    <property type="match status" value="1"/>
</dbReference>
<organism evidence="3 4">
    <name type="scientific">Geobacter argillaceus</name>
    <dbReference type="NCBI Taxonomy" id="345631"/>
    <lineage>
        <taxon>Bacteria</taxon>
        <taxon>Pseudomonadati</taxon>
        <taxon>Thermodesulfobacteriota</taxon>
        <taxon>Desulfuromonadia</taxon>
        <taxon>Geobacterales</taxon>
        <taxon>Geobacteraceae</taxon>
        <taxon>Geobacter</taxon>
    </lineage>
</organism>
<accession>A0A562VP21</accession>
<proteinExistence type="predicted"/>